<evidence type="ECO:0000256" key="4">
    <source>
        <dbReference type="ARBA" id="ARBA00022723"/>
    </source>
</evidence>
<dbReference type="InterPro" id="IPR034768">
    <property type="entry name" value="4FE4S_WBL"/>
</dbReference>
<feature type="binding site" evidence="11">
    <location>
        <position position="42"/>
    </location>
    <ligand>
        <name>[4Fe-4S] cluster</name>
        <dbReference type="ChEBI" id="CHEBI:49883"/>
    </ligand>
</feature>
<evidence type="ECO:0000256" key="12">
    <source>
        <dbReference type="SAM" id="MobiDB-lite"/>
    </source>
</evidence>
<evidence type="ECO:0000256" key="3">
    <source>
        <dbReference type="ARBA" id="ARBA00022485"/>
    </source>
</evidence>
<comment type="similarity">
    <text evidence="2 11">Belongs to the WhiB family.</text>
</comment>
<comment type="PTM">
    <text evidence="11">The Fe-S cluster can be nitrosylated by nitric oxide (NO).</text>
</comment>
<reference evidence="15" key="1">
    <citation type="journal article" date="2019" name="Int. J. Syst. Evol. Microbiol.">
        <title>The Global Catalogue of Microorganisms (GCM) 10K type strain sequencing project: providing services to taxonomists for standard genome sequencing and annotation.</title>
        <authorList>
            <consortium name="The Broad Institute Genomics Platform"/>
            <consortium name="The Broad Institute Genome Sequencing Center for Infectious Disease"/>
            <person name="Wu L."/>
            <person name="Ma J."/>
        </authorList>
    </citation>
    <scope>NUCLEOTIDE SEQUENCE [LARGE SCALE GENOMIC DNA]</scope>
    <source>
        <strain evidence="15">JCM 18126</strain>
    </source>
</reference>
<organism evidence="14 15">
    <name type="scientific">Kineococcus glutinatus</name>
    <dbReference type="NCBI Taxonomy" id="1070872"/>
    <lineage>
        <taxon>Bacteria</taxon>
        <taxon>Bacillati</taxon>
        <taxon>Actinomycetota</taxon>
        <taxon>Actinomycetes</taxon>
        <taxon>Kineosporiales</taxon>
        <taxon>Kineosporiaceae</taxon>
        <taxon>Kineococcus</taxon>
    </lineage>
</organism>
<comment type="PTM">
    <text evidence="11">Upon Fe-S cluster removal intramolecular disulfide bonds are formed.</text>
</comment>
<dbReference type="PANTHER" id="PTHR38839">
    <property type="entry name" value="TRANSCRIPTIONAL REGULATOR WHID-RELATED"/>
    <property type="match status" value="1"/>
</dbReference>
<dbReference type="PROSITE" id="PS51674">
    <property type="entry name" value="4FE4S_WBL"/>
    <property type="match status" value="1"/>
</dbReference>
<feature type="region of interest" description="Disordered" evidence="12">
    <location>
        <begin position="80"/>
        <end position="103"/>
    </location>
</feature>
<dbReference type="PANTHER" id="PTHR38839:SF2">
    <property type="entry name" value="TRANSCRIPTIONAL REGULATOR WHIB7-RELATED"/>
    <property type="match status" value="1"/>
</dbReference>
<evidence type="ECO:0000256" key="8">
    <source>
        <dbReference type="ARBA" id="ARBA00023125"/>
    </source>
</evidence>
<keyword evidence="4 11" id="KW-0479">Metal-binding</keyword>
<dbReference type="HAMAP" id="MF_01479">
    <property type="entry name" value="WhiB"/>
    <property type="match status" value="1"/>
</dbReference>
<name>A0ABP9H6F4_9ACTN</name>
<evidence type="ECO:0000256" key="5">
    <source>
        <dbReference type="ARBA" id="ARBA00023004"/>
    </source>
</evidence>
<dbReference type="InterPro" id="IPR003482">
    <property type="entry name" value="Whib"/>
</dbReference>
<feature type="binding site" evidence="11">
    <location>
        <position position="45"/>
    </location>
    <ligand>
        <name>[4Fe-4S] cluster</name>
        <dbReference type="ChEBI" id="CHEBI:49883"/>
    </ligand>
</feature>
<feature type="compositionally biased region" description="Low complexity" evidence="12">
    <location>
        <begin position="91"/>
        <end position="103"/>
    </location>
</feature>
<keyword evidence="6 11" id="KW-0411">Iron-sulfur</keyword>
<comment type="function">
    <text evidence="11">Acts as a transcriptional regulator. Probably redox-responsive. The apo- but not holo-form probably binds DNA.</text>
</comment>
<comment type="subcellular location">
    <subcellularLocation>
        <location evidence="1 11">Cytoplasm</location>
    </subcellularLocation>
</comment>
<dbReference type="EMBL" id="BAABIL010000008">
    <property type="protein sequence ID" value="GAA4961579.1"/>
    <property type="molecule type" value="Genomic_DNA"/>
</dbReference>
<keyword evidence="5 11" id="KW-0408">Iron</keyword>
<dbReference type="Pfam" id="PF02467">
    <property type="entry name" value="Whib"/>
    <property type="match status" value="1"/>
</dbReference>
<keyword evidence="11" id="KW-0963">Cytoplasm</keyword>
<evidence type="ECO:0000256" key="7">
    <source>
        <dbReference type="ARBA" id="ARBA00023015"/>
    </source>
</evidence>
<keyword evidence="9 11" id="KW-1015">Disulfide bond</keyword>
<feature type="binding site" evidence="11">
    <location>
        <position position="51"/>
    </location>
    <ligand>
        <name>[4Fe-4S] cluster</name>
        <dbReference type="ChEBI" id="CHEBI:49883"/>
    </ligand>
</feature>
<keyword evidence="3 11" id="KW-0004">4Fe-4S</keyword>
<feature type="binding site" evidence="11">
    <location>
        <position position="19"/>
    </location>
    <ligand>
        <name>[4Fe-4S] cluster</name>
        <dbReference type="ChEBI" id="CHEBI:49883"/>
    </ligand>
</feature>
<evidence type="ECO:0000256" key="10">
    <source>
        <dbReference type="ARBA" id="ARBA00023163"/>
    </source>
</evidence>
<keyword evidence="7 11" id="KW-0805">Transcription regulation</keyword>
<keyword evidence="15" id="KW-1185">Reference proteome</keyword>
<feature type="domain" description="4Fe-4S Wbl-type" evidence="13">
    <location>
        <begin position="18"/>
        <end position="75"/>
    </location>
</feature>
<evidence type="ECO:0000256" key="6">
    <source>
        <dbReference type="ARBA" id="ARBA00023014"/>
    </source>
</evidence>
<evidence type="ECO:0000313" key="15">
    <source>
        <dbReference type="Proteomes" id="UP001501195"/>
    </source>
</evidence>
<evidence type="ECO:0000313" key="14">
    <source>
        <dbReference type="EMBL" id="GAA4961579.1"/>
    </source>
</evidence>
<dbReference type="RefSeq" id="WP_425560065.1">
    <property type="nucleotide sequence ID" value="NZ_BAABIL010000008.1"/>
</dbReference>
<evidence type="ECO:0000256" key="2">
    <source>
        <dbReference type="ARBA" id="ARBA00006597"/>
    </source>
</evidence>
<gene>
    <name evidence="14" type="primary">whiB7</name>
    <name evidence="11" type="synonym">whiB</name>
    <name evidence="14" type="ORF">GCM10023225_01510</name>
</gene>
<evidence type="ECO:0000256" key="1">
    <source>
        <dbReference type="ARBA" id="ARBA00004496"/>
    </source>
</evidence>
<evidence type="ECO:0000256" key="9">
    <source>
        <dbReference type="ARBA" id="ARBA00023157"/>
    </source>
</evidence>
<sequence length="103" mass="10728">MSPIVPLQFAPPRGPAPACTTAEGDLWFSDRPADVETAKALCQQCRLRAGCLAGALQRREAAGVWGGQLFVEGVVVARKRGPGRPRKERPLAAVPCAGAPPAG</sequence>
<comment type="cofactor">
    <cofactor evidence="11">
        <name>[4Fe-4S] cluster</name>
        <dbReference type="ChEBI" id="CHEBI:49883"/>
    </cofactor>
    <text evidence="11">Binds 1 [4Fe-4S] cluster per subunit. Following nitrosylation of the [4Fe-4S] cluster binds 1 [4Fe-8(NO)] cluster per subunit.</text>
</comment>
<protein>
    <recommendedName>
        <fullName evidence="11">Transcriptional regulator WhiB</fullName>
    </recommendedName>
</protein>
<comment type="caution">
    <text evidence="14">The sequence shown here is derived from an EMBL/GenBank/DDBJ whole genome shotgun (WGS) entry which is preliminary data.</text>
</comment>
<evidence type="ECO:0000259" key="13">
    <source>
        <dbReference type="PROSITE" id="PS51674"/>
    </source>
</evidence>
<dbReference type="Proteomes" id="UP001501195">
    <property type="component" value="Unassembled WGS sequence"/>
</dbReference>
<keyword evidence="10 11" id="KW-0804">Transcription</keyword>
<proteinExistence type="inferred from homology"/>
<accession>A0ABP9H6F4</accession>
<keyword evidence="8 11" id="KW-0238">DNA-binding</keyword>
<evidence type="ECO:0000256" key="11">
    <source>
        <dbReference type="HAMAP-Rule" id="MF_01479"/>
    </source>
</evidence>